<organism evidence="3 4">
    <name type="scientific">Rickenella mellea</name>
    <dbReference type="NCBI Taxonomy" id="50990"/>
    <lineage>
        <taxon>Eukaryota</taxon>
        <taxon>Fungi</taxon>
        <taxon>Dikarya</taxon>
        <taxon>Basidiomycota</taxon>
        <taxon>Agaricomycotina</taxon>
        <taxon>Agaricomycetes</taxon>
        <taxon>Hymenochaetales</taxon>
        <taxon>Rickenellaceae</taxon>
        <taxon>Rickenella</taxon>
    </lineage>
</organism>
<dbReference type="AlphaFoldDB" id="A0A4Y7QIY9"/>
<dbReference type="STRING" id="50990.A0A4Y7QIY9"/>
<keyword evidence="4" id="KW-1185">Reference proteome</keyword>
<dbReference type="VEuPathDB" id="FungiDB:BD410DRAFT_782959"/>
<dbReference type="EMBL" id="ML170160">
    <property type="protein sequence ID" value="TDL26870.1"/>
    <property type="molecule type" value="Genomic_DNA"/>
</dbReference>
<feature type="region of interest" description="Disordered" evidence="1">
    <location>
        <begin position="476"/>
        <end position="495"/>
    </location>
</feature>
<evidence type="ECO:0000256" key="2">
    <source>
        <dbReference type="SAM" id="SignalP"/>
    </source>
</evidence>
<protein>
    <submittedName>
        <fullName evidence="3">Uncharacterized protein</fullName>
    </submittedName>
</protein>
<dbReference type="OrthoDB" id="2527403at2759"/>
<dbReference type="Proteomes" id="UP000294933">
    <property type="component" value="Unassembled WGS sequence"/>
</dbReference>
<dbReference type="Pfam" id="PF10281">
    <property type="entry name" value="Ish1"/>
    <property type="match status" value="5"/>
</dbReference>
<evidence type="ECO:0000256" key="1">
    <source>
        <dbReference type="SAM" id="MobiDB-lite"/>
    </source>
</evidence>
<keyword evidence="2" id="KW-0732">Signal</keyword>
<gene>
    <name evidence="3" type="ORF">BD410DRAFT_782959</name>
</gene>
<proteinExistence type="predicted"/>
<name>A0A4Y7QIY9_9AGAM</name>
<feature type="compositionally biased region" description="Low complexity" evidence="1">
    <location>
        <begin position="476"/>
        <end position="485"/>
    </location>
</feature>
<dbReference type="InterPro" id="IPR018803">
    <property type="entry name" value="Ish1/Msc1-like"/>
</dbReference>
<sequence length="495" mass="55489">MRLTTFFITALAFSSASASWFGSDKPEYTTWDTKQLKKWLNDHDIQVPEGYTQKELQELVKTNYDTSAAWSQAQYEKAQKAFQNAKESTFDSWDESRLREFLLEQGVVAPSGPREKLVLAAKQQYRSYTSAASSMSSSASAAASTAVYGDKKYQASKSASSLTSSAASVAAQATETLARTLDNSKDYVYSTWDDNKLRSYLEDKGVIKTKQQATRDQLLNYMKETYASVSEPVWTAWSDSYIHEWLVAHGLVKSDYEKRRDALVGKMQSYYYGPRDTVWSTWSESELKDWLVKHDIVKSDAQIQKEKMQKLVADNYNNAVDTVWGPWRDADIKGWLVERGYLRSDAEVQRDELVKLMNQKYNEAGARSAAYLTWPDARLRAFLRNHNMSESALPTSRPGLLQETRIRYVQTSSRVEQLYAKIRDTINSGVEIAEEKLGQVLEILSGTNDEAHKKAKSAASAGAKSTDKASASASSLASSISAEAAKASKKAKSEL</sequence>
<feature type="chain" id="PRO_5021427427" evidence="2">
    <location>
        <begin position="19"/>
        <end position="495"/>
    </location>
</feature>
<evidence type="ECO:0000313" key="3">
    <source>
        <dbReference type="EMBL" id="TDL26870.1"/>
    </source>
</evidence>
<reference evidence="3 4" key="1">
    <citation type="submission" date="2018-06" db="EMBL/GenBank/DDBJ databases">
        <title>A transcriptomic atlas of mushroom development highlights an independent origin of complex multicellularity.</title>
        <authorList>
            <consortium name="DOE Joint Genome Institute"/>
            <person name="Krizsan K."/>
            <person name="Almasi E."/>
            <person name="Merenyi Z."/>
            <person name="Sahu N."/>
            <person name="Viragh M."/>
            <person name="Koszo T."/>
            <person name="Mondo S."/>
            <person name="Kiss B."/>
            <person name="Balint B."/>
            <person name="Kues U."/>
            <person name="Barry K."/>
            <person name="Hegedus J.C."/>
            <person name="Henrissat B."/>
            <person name="Johnson J."/>
            <person name="Lipzen A."/>
            <person name="Ohm R."/>
            <person name="Nagy I."/>
            <person name="Pangilinan J."/>
            <person name="Yan J."/>
            <person name="Xiong Y."/>
            <person name="Grigoriev I.V."/>
            <person name="Hibbett D.S."/>
            <person name="Nagy L.G."/>
        </authorList>
    </citation>
    <scope>NUCLEOTIDE SEQUENCE [LARGE SCALE GENOMIC DNA]</scope>
    <source>
        <strain evidence="3 4">SZMC22713</strain>
    </source>
</reference>
<feature type="signal peptide" evidence="2">
    <location>
        <begin position="1"/>
        <end position="18"/>
    </location>
</feature>
<evidence type="ECO:0000313" key="4">
    <source>
        <dbReference type="Proteomes" id="UP000294933"/>
    </source>
</evidence>
<accession>A0A4Y7QIY9</accession>